<dbReference type="InterPro" id="IPR036259">
    <property type="entry name" value="MFS_trans_sf"/>
</dbReference>
<feature type="transmembrane region" description="Helical" evidence="7">
    <location>
        <begin position="12"/>
        <end position="30"/>
    </location>
</feature>
<protein>
    <submittedName>
        <fullName evidence="9">Integral membrane protein</fullName>
    </submittedName>
</protein>
<comment type="subcellular location">
    <subcellularLocation>
        <location evidence="1">Cell membrane</location>
        <topology evidence="1">Multi-pass membrane protein</topology>
    </subcellularLocation>
</comment>
<evidence type="ECO:0000256" key="6">
    <source>
        <dbReference type="ARBA" id="ARBA00023136"/>
    </source>
</evidence>
<dbReference type="Pfam" id="PF07690">
    <property type="entry name" value="MFS_1"/>
    <property type="match status" value="1"/>
</dbReference>
<feature type="transmembrane region" description="Helical" evidence="7">
    <location>
        <begin position="384"/>
        <end position="404"/>
    </location>
</feature>
<evidence type="ECO:0000259" key="8">
    <source>
        <dbReference type="PROSITE" id="PS50850"/>
    </source>
</evidence>
<dbReference type="RefSeq" id="WP_046133245.1">
    <property type="nucleotide sequence ID" value="NZ_JWIR02000076.1"/>
</dbReference>
<feature type="transmembrane region" description="Helical" evidence="7">
    <location>
        <begin position="166"/>
        <end position="185"/>
    </location>
</feature>
<keyword evidence="6 7" id="KW-0472">Membrane</keyword>
<dbReference type="InterPro" id="IPR020846">
    <property type="entry name" value="MFS_dom"/>
</dbReference>
<evidence type="ECO:0000256" key="1">
    <source>
        <dbReference type="ARBA" id="ARBA00004651"/>
    </source>
</evidence>
<dbReference type="Proteomes" id="UP000031563">
    <property type="component" value="Unassembled WGS sequence"/>
</dbReference>
<feature type="transmembrane region" description="Helical" evidence="7">
    <location>
        <begin position="139"/>
        <end position="160"/>
    </location>
</feature>
<dbReference type="GO" id="GO:0022857">
    <property type="term" value="F:transmembrane transporter activity"/>
    <property type="evidence" value="ECO:0007669"/>
    <property type="project" value="InterPro"/>
</dbReference>
<sequence>MLKDLSREIKIRIGIIFFSRVIGLIVFPFMAVHYSIVFGVAVASVLLVTNVIVQLSASLYGGYLTDFVGRRKIILSGEFVKTISFIGLAICNSPFFVSHQLTFIFILLIIACQGFMTPAVEASLLDICEEEQRSIMYSVNYWVMNFAIMSGVLIGGWFFLTNLFELMIGLSIVSTLTLLLTYIFIKESYSPVHKTYKPFNMLNVFKQYGPVVRDHPFLLFTLGGVSIVTIDFQRNNYIATRLTEEMPNMNVELLGTLSLTLDGLRINSLLTVLNTILIILLGSLILKAVKNKSKYALLYVGFMLFAIGFSFLSATNNILLLVVGVLILTIGELIYVPSRQTILANVINEEKRGLYLAFNGLINHSSRLIASTMLPLGMFVGGKVMALMILILGGMAILFSYIAIKKYKDMNMSTVDHAKGISS</sequence>
<feature type="domain" description="Major facilitator superfamily (MFS) profile" evidence="8">
    <location>
        <begin position="1"/>
        <end position="408"/>
    </location>
</feature>
<evidence type="ECO:0000256" key="4">
    <source>
        <dbReference type="ARBA" id="ARBA00022692"/>
    </source>
</evidence>
<feature type="transmembrane region" description="Helical" evidence="7">
    <location>
        <begin position="36"/>
        <end position="61"/>
    </location>
</feature>
<gene>
    <name evidence="9" type="ORF">QY95_03619</name>
</gene>
<dbReference type="PANTHER" id="PTHR23517">
    <property type="entry name" value="RESISTANCE PROTEIN MDTM, PUTATIVE-RELATED-RELATED"/>
    <property type="match status" value="1"/>
</dbReference>
<proteinExistence type="predicted"/>
<dbReference type="InterPro" id="IPR011701">
    <property type="entry name" value="MFS"/>
</dbReference>
<feature type="transmembrane region" description="Helical" evidence="7">
    <location>
        <begin position="73"/>
        <end position="97"/>
    </location>
</feature>
<keyword evidence="10" id="KW-1185">Reference proteome</keyword>
<comment type="caution">
    <text evidence="9">The sequence shown here is derived from an EMBL/GenBank/DDBJ whole genome shotgun (WGS) entry which is preliminary data.</text>
</comment>
<keyword evidence="5 7" id="KW-1133">Transmembrane helix</keyword>
<dbReference type="SUPFAM" id="SSF103473">
    <property type="entry name" value="MFS general substrate transporter"/>
    <property type="match status" value="1"/>
</dbReference>
<evidence type="ECO:0000313" key="10">
    <source>
        <dbReference type="Proteomes" id="UP000031563"/>
    </source>
</evidence>
<dbReference type="GO" id="GO:0005886">
    <property type="term" value="C:plasma membrane"/>
    <property type="evidence" value="ECO:0007669"/>
    <property type="project" value="UniProtKB-SubCell"/>
</dbReference>
<keyword evidence="2" id="KW-0813">Transport</keyword>
<evidence type="ECO:0000256" key="2">
    <source>
        <dbReference type="ARBA" id="ARBA00022448"/>
    </source>
</evidence>
<dbReference type="InterPro" id="IPR050171">
    <property type="entry name" value="MFS_Transporters"/>
</dbReference>
<feature type="transmembrane region" description="Helical" evidence="7">
    <location>
        <begin position="318"/>
        <end position="336"/>
    </location>
</feature>
<name>A0A0F5HP82_BACTR</name>
<dbReference type="STRING" id="1221996.QY95_03619"/>
<dbReference type="AlphaFoldDB" id="A0A0F5HP82"/>
<dbReference type="OrthoDB" id="9793283at2"/>
<dbReference type="Gene3D" id="1.20.1250.20">
    <property type="entry name" value="MFS general substrate transporter like domains"/>
    <property type="match status" value="1"/>
</dbReference>
<dbReference type="EMBL" id="JWIR02000076">
    <property type="protein sequence ID" value="KKB35048.1"/>
    <property type="molecule type" value="Genomic_DNA"/>
</dbReference>
<evidence type="ECO:0000256" key="7">
    <source>
        <dbReference type="SAM" id="Phobius"/>
    </source>
</evidence>
<reference evidence="9" key="1">
    <citation type="submission" date="2015-02" db="EMBL/GenBank/DDBJ databases">
        <title>Genome Assembly of Bacillaceae bacterium MTCC 8252.</title>
        <authorList>
            <person name="Verma A."/>
            <person name="Khatri I."/>
            <person name="Mual P."/>
            <person name="Subramanian S."/>
            <person name="Krishnamurthi S."/>
        </authorList>
    </citation>
    <scope>NUCLEOTIDE SEQUENCE [LARGE SCALE GENOMIC DNA]</scope>
    <source>
        <strain evidence="9">MTCC 8252</strain>
    </source>
</reference>
<dbReference type="PROSITE" id="PS50850">
    <property type="entry name" value="MFS"/>
    <property type="match status" value="1"/>
</dbReference>
<organism evidence="9 10">
    <name type="scientific">Bacillus thermotolerans</name>
    <name type="common">Quasibacillus thermotolerans</name>
    <dbReference type="NCBI Taxonomy" id="1221996"/>
    <lineage>
        <taxon>Bacteria</taxon>
        <taxon>Bacillati</taxon>
        <taxon>Bacillota</taxon>
        <taxon>Bacilli</taxon>
        <taxon>Bacillales</taxon>
        <taxon>Bacillaceae</taxon>
        <taxon>Bacillus</taxon>
    </lineage>
</organism>
<feature type="transmembrane region" description="Helical" evidence="7">
    <location>
        <begin position="266"/>
        <end position="286"/>
    </location>
</feature>
<evidence type="ECO:0000256" key="5">
    <source>
        <dbReference type="ARBA" id="ARBA00022989"/>
    </source>
</evidence>
<feature type="transmembrane region" description="Helical" evidence="7">
    <location>
        <begin position="103"/>
        <end position="127"/>
    </location>
</feature>
<feature type="transmembrane region" description="Helical" evidence="7">
    <location>
        <begin position="295"/>
        <end position="312"/>
    </location>
</feature>
<keyword evidence="3" id="KW-1003">Cell membrane</keyword>
<evidence type="ECO:0000313" key="9">
    <source>
        <dbReference type="EMBL" id="KKB35048.1"/>
    </source>
</evidence>
<keyword evidence="4 7" id="KW-0812">Transmembrane</keyword>
<evidence type="ECO:0000256" key="3">
    <source>
        <dbReference type="ARBA" id="ARBA00022475"/>
    </source>
</evidence>
<dbReference type="PANTHER" id="PTHR23517:SF3">
    <property type="entry name" value="INTEGRAL MEMBRANE TRANSPORT PROTEIN"/>
    <property type="match status" value="1"/>
</dbReference>
<accession>A0A0F5HP82</accession>